<evidence type="ECO:0000256" key="2">
    <source>
        <dbReference type="ARBA" id="ARBA00013846"/>
    </source>
</evidence>
<keyword evidence="4" id="KW-1185">Reference proteome</keyword>
<comment type="similarity">
    <text evidence="1">Belongs to the FMC1 family.</text>
</comment>
<dbReference type="Proteomes" id="UP001497623">
    <property type="component" value="Unassembled WGS sequence"/>
</dbReference>
<gene>
    <name evidence="3" type="ORF">MNOR_LOCUS16456</name>
</gene>
<reference evidence="3 4" key="1">
    <citation type="submission" date="2024-05" db="EMBL/GenBank/DDBJ databases">
        <authorList>
            <person name="Wallberg A."/>
        </authorList>
    </citation>
    <scope>NUCLEOTIDE SEQUENCE [LARGE SCALE GENOMIC DNA]</scope>
</reference>
<dbReference type="CDD" id="cd20271">
    <property type="entry name" value="Complex1_LYR_FMC1"/>
    <property type="match status" value="1"/>
</dbReference>
<name>A0AAV2QUJ0_MEGNR</name>
<dbReference type="PANTHER" id="PTHR31716:SF1">
    <property type="entry name" value="PROTEIN FMC1 HOMOLOG"/>
    <property type="match status" value="1"/>
</dbReference>
<evidence type="ECO:0000313" key="4">
    <source>
        <dbReference type="Proteomes" id="UP001497623"/>
    </source>
</evidence>
<evidence type="ECO:0000256" key="1">
    <source>
        <dbReference type="ARBA" id="ARBA00009058"/>
    </source>
</evidence>
<dbReference type="GO" id="GO:0005739">
    <property type="term" value="C:mitochondrion"/>
    <property type="evidence" value="ECO:0007669"/>
    <property type="project" value="TreeGrafter"/>
</dbReference>
<dbReference type="AlphaFoldDB" id="A0AAV2QUJ0"/>
<comment type="caution">
    <text evidence="3">The sequence shown here is derived from an EMBL/GenBank/DDBJ whole genome shotgun (WGS) entry which is preliminary data.</text>
</comment>
<accession>A0AAV2QUJ0</accession>
<proteinExistence type="inferred from homology"/>
<dbReference type="PANTHER" id="PTHR31716">
    <property type="entry name" value="PROTEIN FMC1 HOMOLOG"/>
    <property type="match status" value="1"/>
</dbReference>
<dbReference type="InterPro" id="IPR037667">
    <property type="entry name" value="FMC1_homologue"/>
</dbReference>
<organism evidence="3 4">
    <name type="scientific">Meganyctiphanes norvegica</name>
    <name type="common">Northern krill</name>
    <name type="synonym">Thysanopoda norvegica</name>
    <dbReference type="NCBI Taxonomy" id="48144"/>
    <lineage>
        <taxon>Eukaryota</taxon>
        <taxon>Metazoa</taxon>
        <taxon>Ecdysozoa</taxon>
        <taxon>Arthropoda</taxon>
        <taxon>Crustacea</taxon>
        <taxon>Multicrustacea</taxon>
        <taxon>Malacostraca</taxon>
        <taxon>Eumalacostraca</taxon>
        <taxon>Eucarida</taxon>
        <taxon>Euphausiacea</taxon>
        <taxon>Euphausiidae</taxon>
        <taxon>Meganyctiphanes</taxon>
    </lineage>
</organism>
<sequence>MASSLSKVRTLRSLIRELRNAVPEHERVKHSPSFSFLMEQYRRNSLTDQQYCREAEEMAYMADTYATYLESSRKQQELYYQYHAAGERSIRETADMVGFKLPNDPK</sequence>
<dbReference type="EMBL" id="CAXKWB010010821">
    <property type="protein sequence ID" value="CAL4099318.1"/>
    <property type="molecule type" value="Genomic_DNA"/>
</dbReference>
<evidence type="ECO:0000313" key="3">
    <source>
        <dbReference type="EMBL" id="CAL4099318.1"/>
    </source>
</evidence>
<protein>
    <recommendedName>
        <fullName evidence="2">Protein FMC1 homolog</fullName>
    </recommendedName>
</protein>